<reference evidence="3" key="1">
    <citation type="submission" date="2016-11" db="EMBL/GenBank/DDBJ databases">
        <authorList>
            <person name="Varghese N."/>
            <person name="Submissions S."/>
        </authorList>
    </citation>
    <scope>NUCLEOTIDE SEQUENCE [LARGE SCALE GENOMIC DNA]</scope>
    <source>
        <strain evidence="3">DSM 15449</strain>
    </source>
</reference>
<feature type="coiled-coil region" evidence="1">
    <location>
        <begin position="335"/>
        <end position="404"/>
    </location>
</feature>
<keyword evidence="3" id="KW-1185">Reference proteome</keyword>
<evidence type="ECO:0000256" key="1">
    <source>
        <dbReference type="SAM" id="Coils"/>
    </source>
</evidence>
<keyword evidence="1" id="KW-0175">Coiled coil</keyword>
<evidence type="ECO:0000313" key="3">
    <source>
        <dbReference type="Proteomes" id="UP000183954"/>
    </source>
</evidence>
<accession>A0A1M5RCB1</accession>
<dbReference type="OrthoDB" id="9777694at2"/>
<dbReference type="RefSeq" id="WP_073027616.1">
    <property type="nucleotide sequence ID" value="NZ_FQXJ01000003.1"/>
</dbReference>
<gene>
    <name evidence="2" type="ORF">SAMN02746098_00514</name>
</gene>
<protein>
    <submittedName>
        <fullName evidence="2">Uncharacterized protein</fullName>
    </submittedName>
</protein>
<sequence>MSESQNIKKIRQTLYEEIWAEPMTTVAVRYGISDNGLRKRCKSLNIPWPPNGYWAKVKAGKPVADRPPLPPYNETILSYESHGDEANASKVQSKRKKGILELLDLEELTVEQLENMHDFDLLAQGSLEIFTNWCNGLTVPGRIQDYDELISKHKVQMEYRIERDKEYPFRGEGIKLWNPLEKVKDRDNEPIIPINVSNSQRNRAYRIVDTILKAFRELKGSTSVDRGDKDNINITLLGTTISFDLCECKSKRRYLADQKTEFKPLYEMVFDGRLQINWRIYKGRHYYDSENMPSDYLSYIDVVNNRLENQIPMMITELYKRCCDNEISAHLDHKKLVLEYDRETEEKQAKELREEQQIREQKRQAHRNSLINDISVHANNWFKHEQLSRYADELEARVAAYEDEETVQLLKEYIRLVRENADKSNPLNHILREMRTIESDKDNLN</sequence>
<dbReference type="STRING" id="1121420.SAMN02746098_00514"/>
<proteinExistence type="predicted"/>
<evidence type="ECO:0000313" key="2">
    <source>
        <dbReference type="EMBL" id="SHH23666.1"/>
    </source>
</evidence>
<organism evidence="2 3">
    <name type="scientific">Desulfosporosinus lacus DSM 15449</name>
    <dbReference type="NCBI Taxonomy" id="1121420"/>
    <lineage>
        <taxon>Bacteria</taxon>
        <taxon>Bacillati</taxon>
        <taxon>Bacillota</taxon>
        <taxon>Clostridia</taxon>
        <taxon>Eubacteriales</taxon>
        <taxon>Desulfitobacteriaceae</taxon>
        <taxon>Desulfosporosinus</taxon>
    </lineage>
</organism>
<name>A0A1M5RCB1_9FIRM</name>
<dbReference type="EMBL" id="FQXJ01000003">
    <property type="protein sequence ID" value="SHH23666.1"/>
    <property type="molecule type" value="Genomic_DNA"/>
</dbReference>
<dbReference type="AlphaFoldDB" id="A0A1M5RCB1"/>
<dbReference type="Proteomes" id="UP000183954">
    <property type="component" value="Unassembled WGS sequence"/>
</dbReference>